<dbReference type="Proteomes" id="UP001159363">
    <property type="component" value="Chromosome 6"/>
</dbReference>
<reference evidence="2 3" key="1">
    <citation type="submission" date="2023-02" db="EMBL/GenBank/DDBJ databases">
        <title>LHISI_Scaffold_Assembly.</title>
        <authorList>
            <person name="Stuart O.P."/>
            <person name="Cleave R."/>
            <person name="Magrath M.J.L."/>
            <person name="Mikheyev A.S."/>
        </authorList>
    </citation>
    <scope>NUCLEOTIDE SEQUENCE [LARGE SCALE GENOMIC DNA]</scope>
    <source>
        <strain evidence="2">Daus_M_001</strain>
        <tissue evidence="2">Leg muscle</tissue>
    </source>
</reference>
<feature type="region of interest" description="Disordered" evidence="1">
    <location>
        <begin position="167"/>
        <end position="191"/>
    </location>
</feature>
<feature type="region of interest" description="Disordered" evidence="1">
    <location>
        <begin position="112"/>
        <end position="132"/>
    </location>
</feature>
<comment type="caution">
    <text evidence="2">The sequence shown here is derived from an EMBL/GenBank/DDBJ whole genome shotgun (WGS) entry which is preliminary data.</text>
</comment>
<name>A0ABQ9H327_9NEOP</name>
<organism evidence="2 3">
    <name type="scientific">Dryococelus australis</name>
    <dbReference type="NCBI Taxonomy" id="614101"/>
    <lineage>
        <taxon>Eukaryota</taxon>
        <taxon>Metazoa</taxon>
        <taxon>Ecdysozoa</taxon>
        <taxon>Arthropoda</taxon>
        <taxon>Hexapoda</taxon>
        <taxon>Insecta</taxon>
        <taxon>Pterygota</taxon>
        <taxon>Neoptera</taxon>
        <taxon>Polyneoptera</taxon>
        <taxon>Phasmatodea</taxon>
        <taxon>Verophasmatodea</taxon>
        <taxon>Anareolatae</taxon>
        <taxon>Phasmatidae</taxon>
        <taxon>Eurycanthinae</taxon>
        <taxon>Dryococelus</taxon>
    </lineage>
</organism>
<dbReference type="EMBL" id="JARBHB010000007">
    <property type="protein sequence ID" value="KAJ8878701.1"/>
    <property type="molecule type" value="Genomic_DNA"/>
</dbReference>
<evidence type="ECO:0000313" key="2">
    <source>
        <dbReference type="EMBL" id="KAJ8878701.1"/>
    </source>
</evidence>
<proteinExistence type="predicted"/>
<sequence>MSASHASSPTLLTVQGGRGVEVVRLLASPSKRTGFDSRRGSLPVFPHVRIVPDDATGRWIFSGISRFSRTCIPELIHSHLASTSSTFNTTIASMRTIPSAFTNERLREGHGCNAVTSRNSTPRGGNVRKASYRHGGGRARLLREITVMRGKAMAIFWVGGGEARKKKGKMSHDAASLDTPKEARSKMGNGGRYPSTLTLRVTLWRSVGMRRQGKREIPEKIHRPAAIVRQNSHARKFLSDLSVYRTWFALLGQDALAAAPLRLPLHMFHHKMRANRHMFHHKMRANRHMFHHKMRANSQPIWQQRRILNIFLIPSALLTRPLNIWGGKVPGNASPSARIFQLFILPLLPLFSSQPLYVSTAVETNIRSFLISASTKTSRTRYVALTTTVGNFARGDRGGRRRYSAGFLGMLPFSPPCHLNREVTPIYRRPRLIVTSTETGRLRRRSEHRSDRLSSSHLHQVYIGVPTPKG</sequence>
<gene>
    <name evidence="2" type="ORF">PR048_019286</name>
</gene>
<accession>A0ABQ9H327</accession>
<keyword evidence="3" id="KW-1185">Reference proteome</keyword>
<evidence type="ECO:0000256" key="1">
    <source>
        <dbReference type="SAM" id="MobiDB-lite"/>
    </source>
</evidence>
<evidence type="ECO:0000313" key="3">
    <source>
        <dbReference type="Proteomes" id="UP001159363"/>
    </source>
</evidence>
<feature type="compositionally biased region" description="Polar residues" evidence="1">
    <location>
        <begin position="114"/>
        <end position="123"/>
    </location>
</feature>
<protein>
    <submittedName>
        <fullName evidence="2">Uncharacterized protein</fullName>
    </submittedName>
</protein>